<feature type="region of interest" description="Disordered" evidence="1">
    <location>
        <begin position="46"/>
        <end position="97"/>
    </location>
</feature>
<feature type="region of interest" description="Disordered" evidence="1">
    <location>
        <begin position="137"/>
        <end position="163"/>
    </location>
</feature>
<dbReference type="EMBL" id="BKCJ010339932">
    <property type="protein sequence ID" value="GEZ90473.1"/>
    <property type="molecule type" value="Genomic_DNA"/>
</dbReference>
<sequence>DDDLSAIATKLGTPLMLDSYTTDMCMQSWGFRHIHEECLKNTSVGEKKTVMKPSQHSRGVSVGPKIGFKPQKEYRPVPKKPNVSPSGNKKKGVEPTIEVSNLNPFDVLNSVENDAEFGTNGGTTNLVNNEATSSGSSFMNIDNDGEFASNTPIDGSEKGYGTNSLLGQLRDSYPDNDDYVSYDDDMYKNHDLSEKLQSICDDLDITIHDRKKK</sequence>
<evidence type="ECO:0008006" key="3">
    <source>
        <dbReference type="Google" id="ProtNLM"/>
    </source>
</evidence>
<feature type="non-terminal residue" evidence="2">
    <location>
        <position position="1"/>
    </location>
</feature>
<evidence type="ECO:0000256" key="1">
    <source>
        <dbReference type="SAM" id="MobiDB-lite"/>
    </source>
</evidence>
<proteinExistence type="predicted"/>
<dbReference type="AlphaFoldDB" id="A0A699IVV6"/>
<comment type="caution">
    <text evidence="2">The sequence shown here is derived from an EMBL/GenBank/DDBJ whole genome shotgun (WGS) entry which is preliminary data.</text>
</comment>
<reference evidence="2" key="1">
    <citation type="journal article" date="2019" name="Sci. Rep.">
        <title>Draft genome of Tanacetum cinerariifolium, the natural source of mosquito coil.</title>
        <authorList>
            <person name="Yamashiro T."/>
            <person name="Shiraishi A."/>
            <person name="Satake H."/>
            <person name="Nakayama K."/>
        </authorList>
    </citation>
    <scope>NUCLEOTIDE SEQUENCE</scope>
</reference>
<name>A0A699IVV6_TANCI</name>
<gene>
    <name evidence="2" type="ORF">Tci_562446</name>
</gene>
<accession>A0A699IVV6</accession>
<protein>
    <recommendedName>
        <fullName evidence="3">Zinc knuckle CX2CX4HX4C</fullName>
    </recommendedName>
</protein>
<evidence type="ECO:0000313" key="2">
    <source>
        <dbReference type="EMBL" id="GEZ90473.1"/>
    </source>
</evidence>
<organism evidence="2">
    <name type="scientific">Tanacetum cinerariifolium</name>
    <name type="common">Dalmatian daisy</name>
    <name type="synonym">Chrysanthemum cinerariifolium</name>
    <dbReference type="NCBI Taxonomy" id="118510"/>
    <lineage>
        <taxon>Eukaryota</taxon>
        <taxon>Viridiplantae</taxon>
        <taxon>Streptophyta</taxon>
        <taxon>Embryophyta</taxon>
        <taxon>Tracheophyta</taxon>
        <taxon>Spermatophyta</taxon>
        <taxon>Magnoliopsida</taxon>
        <taxon>eudicotyledons</taxon>
        <taxon>Gunneridae</taxon>
        <taxon>Pentapetalae</taxon>
        <taxon>asterids</taxon>
        <taxon>campanulids</taxon>
        <taxon>Asterales</taxon>
        <taxon>Asteraceae</taxon>
        <taxon>Asteroideae</taxon>
        <taxon>Anthemideae</taxon>
        <taxon>Anthemidinae</taxon>
        <taxon>Tanacetum</taxon>
    </lineage>
</organism>